<gene>
    <name evidence="4" type="ORF">C3743_38785</name>
    <name evidence="3" type="ORF">J4M89_39630</name>
    <name evidence="2" type="ORF">JIN94_38885</name>
</gene>
<evidence type="ECO:0000313" key="2">
    <source>
        <dbReference type="EMBL" id="MBK1935860.1"/>
    </source>
</evidence>
<reference evidence="2" key="2">
    <citation type="submission" date="2021-01" db="EMBL/GenBank/DDBJ databases">
        <title>Outbreak of Burkholderia contaminns endophthalmitis traced to a clinical ventilation system.</title>
        <authorList>
            <person name="Lipuma J."/>
            <person name="Spilker T."/>
            <person name="Kratholm J."/>
        </authorList>
    </citation>
    <scope>NUCLEOTIDE SEQUENCE</scope>
    <source>
        <strain evidence="2">HI4954</strain>
    </source>
</reference>
<dbReference type="AlphaFoldDB" id="A0A2S5DN45"/>
<dbReference type="InterPro" id="IPR024087">
    <property type="entry name" value="Creatininase-like_sf"/>
</dbReference>
<comment type="caution">
    <text evidence="4">The sequence shown here is derived from an EMBL/GenBank/DDBJ whole genome shotgun (WGS) entry which is preliminary data.</text>
</comment>
<dbReference type="Gene3D" id="3.40.50.10310">
    <property type="entry name" value="Creatininase"/>
    <property type="match status" value="1"/>
</dbReference>
<dbReference type="Proteomes" id="UP000238655">
    <property type="component" value="Unassembled WGS sequence"/>
</dbReference>
<evidence type="ECO:0000256" key="1">
    <source>
        <dbReference type="ARBA" id="ARBA00024029"/>
    </source>
</evidence>
<keyword evidence="6" id="KW-1185">Reference proteome</keyword>
<evidence type="ECO:0000313" key="4">
    <source>
        <dbReference type="EMBL" id="POZ80507.1"/>
    </source>
</evidence>
<protein>
    <submittedName>
        <fullName evidence="2">Creatininase family protein</fullName>
    </submittedName>
</protein>
<dbReference type="InterPro" id="IPR003785">
    <property type="entry name" value="Creatininase/forma_Hydrolase"/>
</dbReference>
<dbReference type="EMBL" id="JAGEMX010000033">
    <property type="protein sequence ID" value="MBO1835507.1"/>
    <property type="molecule type" value="Genomic_DNA"/>
</dbReference>
<proteinExistence type="inferred from homology"/>
<dbReference type="Pfam" id="PF02633">
    <property type="entry name" value="Creatininase"/>
    <property type="match status" value="1"/>
</dbReference>
<evidence type="ECO:0000313" key="3">
    <source>
        <dbReference type="EMBL" id="MBO1835507.1"/>
    </source>
</evidence>
<name>A0A2S5DN45_9BURK</name>
<comment type="similarity">
    <text evidence="1">Belongs to the creatininase superfamily.</text>
</comment>
<dbReference type="EMBL" id="JAENIB010000039">
    <property type="protein sequence ID" value="MBK1935860.1"/>
    <property type="molecule type" value="Genomic_DNA"/>
</dbReference>
<accession>A0A2S5DN45</accession>
<reference evidence="3 6" key="3">
    <citation type="submission" date="2021-03" db="EMBL/GenBank/DDBJ databases">
        <title>Clinical course, treatment and visual outcome of an outbreak of Burkholderia contaminans endophthalmitis following cataract surgery.</title>
        <authorList>
            <person name="Lind C."/>
            <person name="Olsen K."/>
            <person name="Angelsen N.K."/>
            <person name="Krefting E.A."/>
            <person name="Fossen K."/>
            <person name="Gravningen K."/>
            <person name="Depoorter E."/>
            <person name="Vandamme P."/>
            <person name="Bertelsen G."/>
        </authorList>
    </citation>
    <scope>NUCLEOTIDE SEQUENCE [LARGE SCALE GENOMIC DNA]</scope>
    <source>
        <strain evidence="3 6">51242556</strain>
    </source>
</reference>
<sequence length="119" mass="12845">MPWTGSRARAFVPSEYYASSFDGYAQILRERRVRSDEIGTHAGLADTSLQLAVVPQMVRVEELRNAAKPGVADGVYGGDPRHASSEFGQLGVEAIVAHTVKAINTQPGRYSLGDTGNIR</sequence>
<organism evidence="4 5">
    <name type="scientific">Burkholderia contaminans</name>
    <dbReference type="NCBI Taxonomy" id="488447"/>
    <lineage>
        <taxon>Bacteria</taxon>
        <taxon>Pseudomonadati</taxon>
        <taxon>Pseudomonadota</taxon>
        <taxon>Betaproteobacteria</taxon>
        <taxon>Burkholderiales</taxon>
        <taxon>Burkholderiaceae</taxon>
        <taxon>Burkholderia</taxon>
        <taxon>Burkholderia cepacia complex</taxon>
    </lineage>
</organism>
<dbReference type="SUPFAM" id="SSF102215">
    <property type="entry name" value="Creatininase"/>
    <property type="match status" value="1"/>
</dbReference>
<dbReference type="EMBL" id="PQVP01000004">
    <property type="protein sequence ID" value="POZ80507.1"/>
    <property type="molecule type" value="Genomic_DNA"/>
</dbReference>
<reference evidence="4 5" key="1">
    <citation type="submission" date="2018-01" db="EMBL/GenBank/DDBJ databases">
        <title>Successful Treatment of Persistent Burkholderia cepacia Bacteremia with Ceftazidime-Avibactam.</title>
        <authorList>
            <person name="Tamma P."/>
            <person name="Fan Y."/>
            <person name="Bergman Y."/>
            <person name="Sick-Samuels A."/>
            <person name="Hsu A."/>
            <person name="Timp W."/>
            <person name="Simner P."/>
        </authorList>
    </citation>
    <scope>NUCLEOTIDE SEQUENCE [LARGE SCALE GENOMIC DNA]</scope>
    <source>
        <strain evidence="4 5">170816</strain>
    </source>
</reference>
<evidence type="ECO:0000313" key="6">
    <source>
        <dbReference type="Proteomes" id="UP000664048"/>
    </source>
</evidence>
<evidence type="ECO:0000313" key="5">
    <source>
        <dbReference type="Proteomes" id="UP000238655"/>
    </source>
</evidence>
<dbReference type="Proteomes" id="UP000611459">
    <property type="component" value="Unassembled WGS sequence"/>
</dbReference>
<dbReference type="Proteomes" id="UP000664048">
    <property type="component" value="Unassembled WGS sequence"/>
</dbReference>